<dbReference type="HOGENOM" id="CLU_161859_0_0_5"/>
<organism evidence="1 2">
    <name type="scientific">Asticcacaulis excentricus (strain ATCC 15261 / DSM 4724 / KCTC 12464 / NCIMB 9791 / VKM B-1370 / CB 48)</name>
    <dbReference type="NCBI Taxonomy" id="573065"/>
    <lineage>
        <taxon>Bacteria</taxon>
        <taxon>Pseudomonadati</taxon>
        <taxon>Pseudomonadota</taxon>
        <taxon>Alphaproteobacteria</taxon>
        <taxon>Caulobacterales</taxon>
        <taxon>Caulobacteraceae</taxon>
        <taxon>Asticcacaulis</taxon>
    </lineage>
</organism>
<dbReference type="KEGG" id="aex:Astex_0628"/>
<name>E8RRC4_ASTEC</name>
<evidence type="ECO:0000313" key="1">
    <source>
        <dbReference type="EMBL" id="ADU12315.1"/>
    </source>
</evidence>
<proteinExistence type="predicted"/>
<protein>
    <submittedName>
        <fullName evidence="1">Uncharacterized protein</fullName>
    </submittedName>
</protein>
<dbReference type="RefSeq" id="WP_013478149.1">
    <property type="nucleotide sequence ID" value="NC_014816.1"/>
</dbReference>
<dbReference type="EMBL" id="CP002395">
    <property type="protein sequence ID" value="ADU12315.1"/>
    <property type="molecule type" value="Genomic_DNA"/>
</dbReference>
<dbReference type="Proteomes" id="UP000001492">
    <property type="component" value="Chromosome 1"/>
</dbReference>
<accession>E8RRC4</accession>
<gene>
    <name evidence="1" type="ordered locus">Astex_0628</name>
</gene>
<dbReference type="AlphaFoldDB" id="E8RRC4"/>
<sequence>MFIKVIALHFLLNDVVFDLDPSRMMHPLDAQRFEALSIDYIAQLGKEMFAENPQAHRYNPERARRLCYLLHLKMPRVNAAQFLDHGGRGQAAEVLADFKALNEMALSMMYQQQVTGQLDATKVDGAVWHRHAA</sequence>
<evidence type="ECO:0000313" key="2">
    <source>
        <dbReference type="Proteomes" id="UP000001492"/>
    </source>
</evidence>
<keyword evidence="2" id="KW-1185">Reference proteome</keyword>
<dbReference type="STRING" id="573065.Astex_0628"/>
<reference evidence="2" key="1">
    <citation type="submission" date="2010-12" db="EMBL/GenBank/DDBJ databases">
        <title>Complete sequence of chromosome 1 of Asticcacaulis excentricus CB 48.</title>
        <authorList>
            <consortium name="US DOE Joint Genome Institute"/>
            <person name="Lucas S."/>
            <person name="Copeland A."/>
            <person name="Lapidus A."/>
            <person name="Cheng J.-F."/>
            <person name="Bruce D."/>
            <person name="Goodwin L."/>
            <person name="Pitluck S."/>
            <person name="Teshima H."/>
            <person name="Davenport K."/>
            <person name="Detter J.C."/>
            <person name="Han C."/>
            <person name="Tapia R."/>
            <person name="Land M."/>
            <person name="Hauser L."/>
            <person name="Jeffries C."/>
            <person name="Kyrpides N."/>
            <person name="Ivanova N."/>
            <person name="Ovchinnikova G."/>
            <person name="Brun Y.V."/>
            <person name="Woyke T."/>
        </authorList>
    </citation>
    <scope>NUCLEOTIDE SEQUENCE [LARGE SCALE GENOMIC DNA]</scope>
    <source>
        <strain evidence="2">ATCC 15261 / DSM 4724 / KCTC 12464 / NCIMB 9791 / VKM B-1370 / CB 48</strain>
    </source>
</reference>
<dbReference type="eggNOG" id="ENOG5032Z9Q">
    <property type="taxonomic scope" value="Bacteria"/>
</dbReference>